<dbReference type="GO" id="GO:0008270">
    <property type="term" value="F:zinc ion binding"/>
    <property type="evidence" value="ECO:0007669"/>
    <property type="project" value="UniProtKB-KW"/>
</dbReference>
<dbReference type="PROSITE" id="PS00028">
    <property type="entry name" value="ZINC_FINGER_C2H2_1"/>
    <property type="match status" value="2"/>
</dbReference>
<dbReference type="InterPro" id="IPR013087">
    <property type="entry name" value="Znf_C2H2_type"/>
</dbReference>
<reference evidence="5 6" key="1">
    <citation type="journal article" date="2016" name="Nat. Commun.">
        <title>Ectomycorrhizal ecology is imprinted in the genome of the dominant symbiotic fungus Cenococcum geophilum.</title>
        <authorList>
            <consortium name="DOE Joint Genome Institute"/>
            <person name="Peter M."/>
            <person name="Kohler A."/>
            <person name="Ohm R.A."/>
            <person name="Kuo A."/>
            <person name="Krutzmann J."/>
            <person name="Morin E."/>
            <person name="Arend M."/>
            <person name="Barry K.W."/>
            <person name="Binder M."/>
            <person name="Choi C."/>
            <person name="Clum A."/>
            <person name="Copeland A."/>
            <person name="Grisel N."/>
            <person name="Haridas S."/>
            <person name="Kipfer T."/>
            <person name="LaButti K."/>
            <person name="Lindquist E."/>
            <person name="Lipzen A."/>
            <person name="Maire R."/>
            <person name="Meier B."/>
            <person name="Mihaltcheva S."/>
            <person name="Molinier V."/>
            <person name="Murat C."/>
            <person name="Poggeler S."/>
            <person name="Quandt C.A."/>
            <person name="Sperisen C."/>
            <person name="Tritt A."/>
            <person name="Tisserant E."/>
            <person name="Crous P.W."/>
            <person name="Henrissat B."/>
            <person name="Nehls U."/>
            <person name="Egli S."/>
            <person name="Spatafora J.W."/>
            <person name="Grigoriev I.V."/>
            <person name="Martin F.M."/>
        </authorList>
    </citation>
    <scope>NUCLEOTIDE SEQUENCE [LARGE SCALE GENOMIC DNA]</scope>
    <source>
        <strain evidence="5 6">CBS 207.34</strain>
    </source>
</reference>
<gene>
    <name evidence="5" type="ORF">AOQ84DRAFT_284242</name>
</gene>
<dbReference type="PROSITE" id="PS50157">
    <property type="entry name" value="ZINC_FINGER_C2H2_2"/>
    <property type="match status" value="1"/>
</dbReference>
<dbReference type="GO" id="GO:1990526">
    <property type="term" value="C:Ste12p-Dig1p-Dig2p complex"/>
    <property type="evidence" value="ECO:0007669"/>
    <property type="project" value="TreeGrafter"/>
</dbReference>
<dbReference type="GO" id="GO:0003700">
    <property type="term" value="F:DNA-binding transcription factor activity"/>
    <property type="evidence" value="ECO:0007669"/>
    <property type="project" value="TreeGrafter"/>
</dbReference>
<dbReference type="GO" id="GO:0005634">
    <property type="term" value="C:nucleus"/>
    <property type="evidence" value="ECO:0007669"/>
    <property type="project" value="UniProtKB-SubCell"/>
</dbReference>
<dbReference type="PANTHER" id="PTHR47427">
    <property type="entry name" value="PROTEIN STE12"/>
    <property type="match status" value="1"/>
</dbReference>
<feature type="domain" description="C2H2-type" evidence="4">
    <location>
        <begin position="18"/>
        <end position="47"/>
    </location>
</feature>
<evidence type="ECO:0000313" key="6">
    <source>
        <dbReference type="Proteomes" id="UP000250140"/>
    </source>
</evidence>
<name>A0A8E2JXJ9_9PEZI</name>
<sequence length="133" mass="15875">MDSNGNYYPTNGLSSKKLVCNIGHCDKKFQRPEHLKRHKDTHSGVQNFHCVMCTKDFQRNDNCLEHYWTHVQVPHHKPKRNPRWPLEELERRVQRTTRFPDPANSRPATISTEEAAKIIEKLRSKWEKEFPRE</sequence>
<dbReference type="InterPro" id="IPR036236">
    <property type="entry name" value="Znf_C2H2_sf"/>
</dbReference>
<dbReference type="InterPro" id="IPR052127">
    <property type="entry name" value="STE12_transcription_factor"/>
</dbReference>
<dbReference type="SUPFAM" id="SSF57667">
    <property type="entry name" value="beta-beta-alpha zinc fingers"/>
    <property type="match status" value="1"/>
</dbReference>
<dbReference type="Gene3D" id="3.30.160.60">
    <property type="entry name" value="Classic Zinc Finger"/>
    <property type="match status" value="1"/>
</dbReference>
<dbReference type="GO" id="GO:1990527">
    <property type="term" value="C:Tec1p-Ste12p-Dig1p complex"/>
    <property type="evidence" value="ECO:0007669"/>
    <property type="project" value="TreeGrafter"/>
</dbReference>
<dbReference type="EMBL" id="KV748817">
    <property type="protein sequence ID" value="OCL12872.1"/>
    <property type="molecule type" value="Genomic_DNA"/>
</dbReference>
<organism evidence="5 6">
    <name type="scientific">Glonium stellatum</name>
    <dbReference type="NCBI Taxonomy" id="574774"/>
    <lineage>
        <taxon>Eukaryota</taxon>
        <taxon>Fungi</taxon>
        <taxon>Dikarya</taxon>
        <taxon>Ascomycota</taxon>
        <taxon>Pezizomycotina</taxon>
        <taxon>Dothideomycetes</taxon>
        <taxon>Pleosporomycetidae</taxon>
        <taxon>Gloniales</taxon>
        <taxon>Gloniaceae</taxon>
        <taxon>Glonium</taxon>
    </lineage>
</organism>
<dbReference type="SMART" id="SM00355">
    <property type="entry name" value="ZnF_C2H2"/>
    <property type="match status" value="2"/>
</dbReference>
<protein>
    <recommendedName>
        <fullName evidence="4">C2H2-type domain-containing protein</fullName>
    </recommendedName>
</protein>
<evidence type="ECO:0000259" key="4">
    <source>
        <dbReference type="PROSITE" id="PS50157"/>
    </source>
</evidence>
<keyword evidence="3" id="KW-0479">Metal-binding</keyword>
<keyword evidence="3" id="KW-0862">Zinc</keyword>
<proteinExistence type="predicted"/>
<dbReference type="PANTHER" id="PTHR47427:SF2">
    <property type="entry name" value="C2H2-TYPE DOMAIN-CONTAINING PROTEIN"/>
    <property type="match status" value="1"/>
</dbReference>
<evidence type="ECO:0000256" key="3">
    <source>
        <dbReference type="PROSITE-ProRule" id="PRU00042"/>
    </source>
</evidence>
<evidence type="ECO:0000313" key="5">
    <source>
        <dbReference type="EMBL" id="OCL12872.1"/>
    </source>
</evidence>
<accession>A0A8E2JXJ9</accession>
<dbReference type="OrthoDB" id="10018191at2759"/>
<evidence type="ECO:0000256" key="2">
    <source>
        <dbReference type="ARBA" id="ARBA00023242"/>
    </source>
</evidence>
<comment type="subcellular location">
    <subcellularLocation>
        <location evidence="1">Nucleus</location>
    </subcellularLocation>
</comment>
<dbReference type="AlphaFoldDB" id="A0A8E2JXJ9"/>
<evidence type="ECO:0000256" key="1">
    <source>
        <dbReference type="ARBA" id="ARBA00004123"/>
    </source>
</evidence>
<dbReference type="Proteomes" id="UP000250140">
    <property type="component" value="Unassembled WGS sequence"/>
</dbReference>
<keyword evidence="3" id="KW-0863">Zinc-finger</keyword>
<keyword evidence="2" id="KW-0539">Nucleus</keyword>
<keyword evidence="6" id="KW-1185">Reference proteome</keyword>